<dbReference type="OrthoDB" id="9760240at2"/>
<proteinExistence type="predicted"/>
<dbReference type="InterPro" id="IPR036034">
    <property type="entry name" value="PDZ_sf"/>
</dbReference>
<accession>A0A0J1E6S5</accession>
<dbReference type="InterPro" id="IPR011050">
    <property type="entry name" value="Pectin_lyase_fold/virulence"/>
</dbReference>
<dbReference type="Proteomes" id="UP000036367">
    <property type="component" value="Unassembled WGS sequence"/>
</dbReference>
<evidence type="ECO:0000259" key="2">
    <source>
        <dbReference type="PROSITE" id="PS50106"/>
    </source>
</evidence>
<dbReference type="STRING" id="595434.RISK_006728"/>
<dbReference type="PROSITE" id="PS50106">
    <property type="entry name" value="PDZ"/>
    <property type="match status" value="1"/>
</dbReference>
<keyword evidence="1" id="KW-0732">Signal</keyword>
<name>A0A0J1E6S5_RHOIS</name>
<gene>
    <name evidence="3" type="ORF">RISK_006728</name>
</gene>
<feature type="signal peptide" evidence="1">
    <location>
        <begin position="1"/>
        <end position="34"/>
    </location>
</feature>
<sequence length="987" mass="108435">MQSSRSRISRAALGLSRTFLTLTLLSLGMQSANALDVYVDLQGDDANDGSQSAPVASVERAREIARPSVGKENVTVWIGDGVHHLPQTLMFESGDSGSAEHPVVYRAVNEGQAILSGGSRLELNWQPFRDGIVQANTTPGLVIDQLFVGGQLQRMARYPNYDPSKTTQAYQGRVADAFSKERAARWSDPSGGFIHAMHRARWGGYHYRITGKDSDGNVTFEGGWQNNRPSGMHADQRMVENIFEELDAPGEWYHNAKTNTLYFYPGPAVDLKAAKIEVVRLRHLIEFQGTEQLPVRHITLNGFVFRHSARTFMETKEPMLRSDWTIYRGGAVVLTGTEDVAIANSEFDQVGGNAIFVNHYNRRARISGCHIHDAGASGVCLVGDPDAVRDPLFQYGHKNDLTKVDRTPGPKTNNYPADCVVEDCLIHGIGRVERQPAGVQIEMAQHITVRDCSIYDCARAGINIGDGAWGGHLIEGCDVFDTVQETHDHGSFNSWGRDRYWSSDRGASQKVIDAEPSFPFLDAVETTVIRNSRWRCDHGWDIDLDDGSSNYDITNNLMLAGGLKLREGFRRRAWNNITLNNGLHPHVWYNDSGDEVFGNIFMAAPQGARMPTKTAKGKRVDGNLYFANAPEIKNRYASFGWDVNSIVADPKFIDPAKGDFRVEDDSPALKIGFKNFPMDQFGVQKPSLKKIAKTPVIPALDVKNSLNKPRSDSGRVTRPQSIYWLGAKLDDLKGEEFSAYGVAKEEGGVALSAVAPSSLAAKAGLQEGDVIQGLNGKRVGKGSDLLAEFQGASGSTLRLKVVREQRVIDVVTDSAPSVVLESFESPAAIEQAHQEAPADAKVNANHPVRDAPLPSLTDGKLEEGYGPVFANGVDSGAYRLDLGTVQSVVSIVSWSTDRNGVRGAQKLTLYASDSASDPGWNVEDRSRFTPLVSVDTTSRKHGRFNSVGLRSKDGHTLGRFRWIVWKVQPVTQRGENTAFQELQVQTR</sequence>
<dbReference type="Gene3D" id="2.30.42.10">
    <property type="match status" value="1"/>
</dbReference>
<feature type="chain" id="PRO_5005250204" description="PDZ domain-containing protein" evidence="1">
    <location>
        <begin position="35"/>
        <end position="987"/>
    </location>
</feature>
<dbReference type="EMBL" id="LECT01000055">
    <property type="protein sequence ID" value="KLU01159.1"/>
    <property type="molecule type" value="Genomic_DNA"/>
</dbReference>
<dbReference type="SMART" id="SM00710">
    <property type="entry name" value="PbH1"/>
    <property type="match status" value="4"/>
</dbReference>
<dbReference type="SMART" id="SM00228">
    <property type="entry name" value="PDZ"/>
    <property type="match status" value="1"/>
</dbReference>
<reference evidence="3" key="1">
    <citation type="submission" date="2015-05" db="EMBL/GenBank/DDBJ databases">
        <title>Permanent draft genome of Rhodopirellula islandicus K833.</title>
        <authorList>
            <person name="Kizina J."/>
            <person name="Richter M."/>
            <person name="Glockner F.O."/>
            <person name="Harder J."/>
        </authorList>
    </citation>
    <scope>NUCLEOTIDE SEQUENCE [LARGE SCALE GENOMIC DNA]</scope>
    <source>
        <strain evidence="3">K833</strain>
    </source>
</reference>
<comment type="caution">
    <text evidence="3">The sequence shown here is derived from an EMBL/GenBank/DDBJ whole genome shotgun (WGS) entry which is preliminary data.</text>
</comment>
<organism evidence="3 4">
    <name type="scientific">Rhodopirellula islandica</name>
    <dbReference type="NCBI Taxonomy" id="595434"/>
    <lineage>
        <taxon>Bacteria</taxon>
        <taxon>Pseudomonadati</taxon>
        <taxon>Planctomycetota</taxon>
        <taxon>Planctomycetia</taxon>
        <taxon>Pirellulales</taxon>
        <taxon>Pirellulaceae</taxon>
        <taxon>Rhodopirellula</taxon>
    </lineage>
</organism>
<dbReference type="Gene3D" id="2.160.20.10">
    <property type="entry name" value="Single-stranded right-handed beta-helix, Pectin lyase-like"/>
    <property type="match status" value="2"/>
</dbReference>
<dbReference type="CDD" id="cd06779">
    <property type="entry name" value="cpPDZ_Deg_HtrA-like"/>
    <property type="match status" value="1"/>
</dbReference>
<feature type="domain" description="PDZ" evidence="2">
    <location>
        <begin position="705"/>
        <end position="805"/>
    </location>
</feature>
<evidence type="ECO:0000313" key="3">
    <source>
        <dbReference type="EMBL" id="KLU01159.1"/>
    </source>
</evidence>
<dbReference type="PANTHER" id="PTHR36453:SF1">
    <property type="entry name" value="RIGHT HANDED BETA HELIX DOMAIN-CONTAINING PROTEIN"/>
    <property type="match status" value="1"/>
</dbReference>
<dbReference type="InterPro" id="IPR041489">
    <property type="entry name" value="PDZ_6"/>
</dbReference>
<evidence type="ECO:0000313" key="4">
    <source>
        <dbReference type="Proteomes" id="UP000036367"/>
    </source>
</evidence>
<dbReference type="InterPro" id="IPR006626">
    <property type="entry name" value="PbH1"/>
</dbReference>
<protein>
    <recommendedName>
        <fullName evidence="2">PDZ domain-containing protein</fullName>
    </recommendedName>
</protein>
<dbReference type="InterPro" id="IPR001478">
    <property type="entry name" value="PDZ"/>
</dbReference>
<dbReference type="PANTHER" id="PTHR36453">
    <property type="entry name" value="SECRETED PROTEIN-RELATED"/>
    <property type="match status" value="1"/>
</dbReference>
<evidence type="ECO:0000256" key="1">
    <source>
        <dbReference type="SAM" id="SignalP"/>
    </source>
</evidence>
<dbReference type="InterPro" id="IPR012334">
    <property type="entry name" value="Pectin_lyas_fold"/>
</dbReference>
<dbReference type="Pfam" id="PF17820">
    <property type="entry name" value="PDZ_6"/>
    <property type="match status" value="1"/>
</dbReference>
<dbReference type="AlphaFoldDB" id="A0A0J1E6S5"/>
<dbReference type="PATRIC" id="fig|595434.4.peg.6405"/>
<keyword evidence="4" id="KW-1185">Reference proteome</keyword>
<dbReference type="SUPFAM" id="SSF51126">
    <property type="entry name" value="Pectin lyase-like"/>
    <property type="match status" value="1"/>
</dbReference>
<dbReference type="SUPFAM" id="SSF50156">
    <property type="entry name" value="PDZ domain-like"/>
    <property type="match status" value="1"/>
</dbReference>